<gene>
    <name evidence="2" type="ORF">H8E80_07655</name>
</gene>
<dbReference type="Gene3D" id="3.40.109.40">
    <property type="match status" value="1"/>
</dbReference>
<feature type="domain" description="AdoMet activation" evidence="1">
    <location>
        <begin position="87"/>
        <end position="200"/>
    </location>
</feature>
<dbReference type="AlphaFoldDB" id="A0A8J6T846"/>
<sequence>MVVNNFQIDVNNEKLLRFFGSSGNKNVSPAVQQKIDRSSDRLEELVTPQINFNVKPLASVKKGGVLLQDQTWLKSPKLSRTFRSAKKVCFFIATIGHNLERKVSEYMKKNRYADAYVLDTIGSLVVEDVTNQFHLRMERHCQARSQAVTLRFSPGYCDWSLREQTAVFNQFEDSKSIGVTLSDACLMTPRKSVSGVFGIVPKNGNQTIADYNPCTNCSKTDCIARRK</sequence>
<dbReference type="Pfam" id="PF02965">
    <property type="entry name" value="Met_synt_B12"/>
    <property type="match status" value="1"/>
</dbReference>
<protein>
    <recommendedName>
        <fullName evidence="1">AdoMet activation domain-containing protein</fullName>
    </recommendedName>
</protein>
<comment type="caution">
    <text evidence="2">The sequence shown here is derived from an EMBL/GenBank/DDBJ whole genome shotgun (WGS) entry which is preliminary data.</text>
</comment>
<evidence type="ECO:0000259" key="1">
    <source>
        <dbReference type="Pfam" id="PF02965"/>
    </source>
</evidence>
<evidence type="ECO:0000313" key="2">
    <source>
        <dbReference type="EMBL" id="MBC8199902.1"/>
    </source>
</evidence>
<accession>A0A8J6T846</accession>
<dbReference type="EMBL" id="JACNLL010000069">
    <property type="protein sequence ID" value="MBC8199902.1"/>
    <property type="molecule type" value="Genomic_DNA"/>
</dbReference>
<dbReference type="GO" id="GO:0008705">
    <property type="term" value="F:methionine synthase activity"/>
    <property type="evidence" value="ECO:0007669"/>
    <property type="project" value="InterPro"/>
</dbReference>
<proteinExistence type="predicted"/>
<reference evidence="2 3" key="1">
    <citation type="submission" date="2020-08" db="EMBL/GenBank/DDBJ databases">
        <title>Bridging the membrane lipid divide: bacteria of the FCB group superphylum have the potential to synthesize archaeal ether lipids.</title>
        <authorList>
            <person name="Villanueva L."/>
            <person name="Von Meijenfeldt F.A.B."/>
            <person name="Westbye A.B."/>
            <person name="Yadav S."/>
            <person name="Hopmans E.C."/>
            <person name="Dutilh B.E."/>
            <person name="Sinninghe Damste J.S."/>
        </authorList>
    </citation>
    <scope>NUCLEOTIDE SEQUENCE [LARGE SCALE GENOMIC DNA]</scope>
    <source>
        <strain evidence="2">NIOZ-UU82</strain>
    </source>
</reference>
<dbReference type="Proteomes" id="UP000603545">
    <property type="component" value="Unassembled WGS sequence"/>
</dbReference>
<evidence type="ECO:0000313" key="3">
    <source>
        <dbReference type="Proteomes" id="UP000603545"/>
    </source>
</evidence>
<name>A0A8J6T846_9BACT</name>
<organism evidence="2 3">
    <name type="scientific">Candidatus Desulfaltia bathyphila</name>
    <dbReference type="NCBI Taxonomy" id="2841697"/>
    <lineage>
        <taxon>Bacteria</taxon>
        <taxon>Pseudomonadati</taxon>
        <taxon>Thermodesulfobacteriota</taxon>
        <taxon>Desulfobacteria</taxon>
        <taxon>Desulfobacterales</taxon>
        <taxon>Desulfobacterales incertae sedis</taxon>
        <taxon>Candidatus Desulfaltia</taxon>
    </lineage>
</organism>
<dbReference type="SUPFAM" id="SSF56507">
    <property type="entry name" value="Methionine synthase activation domain-like"/>
    <property type="match status" value="1"/>
</dbReference>
<dbReference type="InterPro" id="IPR037010">
    <property type="entry name" value="VitB12-dep_Met_synth_activ_sf"/>
</dbReference>
<dbReference type="InterPro" id="IPR004223">
    <property type="entry name" value="VitB12-dep_Met_synth_activ_dom"/>
</dbReference>